<dbReference type="InterPro" id="IPR037401">
    <property type="entry name" value="SnoaL-like"/>
</dbReference>
<protein>
    <submittedName>
        <fullName evidence="2">Ketosteroid isomerase-related protein</fullName>
    </submittedName>
</protein>
<dbReference type="SUPFAM" id="SSF54427">
    <property type="entry name" value="NTF2-like"/>
    <property type="match status" value="1"/>
</dbReference>
<dbReference type="RefSeq" id="WP_079467622.1">
    <property type="nucleotide sequence ID" value="NZ_FUZZ01000001.1"/>
</dbReference>
<sequence length="126" mass="14207">MENSTSTQQLLEIYYNGFAKKEGWEQVISDDFRFIGGDMTKSAPAVGKAAYIEVIKRFSRAFKTMRVKEMIVDGENACVIGNYDFIFPNGASINGDVAEIWKAKNGKLDSLTIFFDTLTFDRNIPK</sequence>
<reference evidence="2 3" key="1">
    <citation type="submission" date="2017-02" db="EMBL/GenBank/DDBJ databases">
        <authorList>
            <person name="Peterson S.W."/>
        </authorList>
    </citation>
    <scope>NUCLEOTIDE SEQUENCE [LARGE SCALE GENOMIC DNA]</scope>
    <source>
        <strain evidence="2 3">DSM 18108</strain>
    </source>
</reference>
<dbReference type="STRING" id="393003.SAMN05660461_0274"/>
<dbReference type="Pfam" id="PF12680">
    <property type="entry name" value="SnoaL_2"/>
    <property type="match status" value="1"/>
</dbReference>
<dbReference type="Gene3D" id="3.10.450.50">
    <property type="match status" value="1"/>
</dbReference>
<dbReference type="InterPro" id="IPR032710">
    <property type="entry name" value="NTF2-like_dom_sf"/>
</dbReference>
<gene>
    <name evidence="2" type="ORF">SAMN05660461_0274</name>
</gene>
<dbReference type="GO" id="GO:0016853">
    <property type="term" value="F:isomerase activity"/>
    <property type="evidence" value="ECO:0007669"/>
    <property type="project" value="UniProtKB-KW"/>
</dbReference>
<keyword evidence="3" id="KW-1185">Reference proteome</keyword>
<proteinExistence type="predicted"/>
<name>A0A1T5N4C0_9BACT</name>
<keyword evidence="2" id="KW-0413">Isomerase</keyword>
<dbReference type="Proteomes" id="UP000190166">
    <property type="component" value="Unassembled WGS sequence"/>
</dbReference>
<dbReference type="AlphaFoldDB" id="A0A1T5N4C0"/>
<accession>A0A1T5N4C0</accession>
<evidence type="ECO:0000313" key="2">
    <source>
        <dbReference type="EMBL" id="SKC95184.1"/>
    </source>
</evidence>
<evidence type="ECO:0000313" key="3">
    <source>
        <dbReference type="Proteomes" id="UP000190166"/>
    </source>
</evidence>
<organism evidence="2 3">
    <name type="scientific">Chitinophaga ginsengisegetis</name>
    <dbReference type="NCBI Taxonomy" id="393003"/>
    <lineage>
        <taxon>Bacteria</taxon>
        <taxon>Pseudomonadati</taxon>
        <taxon>Bacteroidota</taxon>
        <taxon>Chitinophagia</taxon>
        <taxon>Chitinophagales</taxon>
        <taxon>Chitinophagaceae</taxon>
        <taxon>Chitinophaga</taxon>
    </lineage>
</organism>
<evidence type="ECO:0000259" key="1">
    <source>
        <dbReference type="Pfam" id="PF12680"/>
    </source>
</evidence>
<dbReference type="EMBL" id="FUZZ01000001">
    <property type="protein sequence ID" value="SKC95184.1"/>
    <property type="molecule type" value="Genomic_DNA"/>
</dbReference>
<feature type="domain" description="SnoaL-like" evidence="1">
    <location>
        <begin position="22"/>
        <end position="108"/>
    </location>
</feature>